<evidence type="ECO:0000313" key="2">
    <source>
        <dbReference type="EMBL" id="KAK1366073.1"/>
    </source>
</evidence>
<organism evidence="2 3">
    <name type="scientific">Heracleum sosnowskyi</name>
    <dbReference type="NCBI Taxonomy" id="360622"/>
    <lineage>
        <taxon>Eukaryota</taxon>
        <taxon>Viridiplantae</taxon>
        <taxon>Streptophyta</taxon>
        <taxon>Embryophyta</taxon>
        <taxon>Tracheophyta</taxon>
        <taxon>Spermatophyta</taxon>
        <taxon>Magnoliopsida</taxon>
        <taxon>eudicotyledons</taxon>
        <taxon>Gunneridae</taxon>
        <taxon>Pentapetalae</taxon>
        <taxon>asterids</taxon>
        <taxon>campanulids</taxon>
        <taxon>Apiales</taxon>
        <taxon>Apiaceae</taxon>
        <taxon>Apioideae</taxon>
        <taxon>apioid superclade</taxon>
        <taxon>Tordylieae</taxon>
        <taxon>Tordyliinae</taxon>
        <taxon>Heracleum</taxon>
    </lineage>
</organism>
<proteinExistence type="predicted"/>
<feature type="region of interest" description="Disordered" evidence="1">
    <location>
        <begin position="39"/>
        <end position="58"/>
    </location>
</feature>
<gene>
    <name evidence="2" type="ORF">POM88_041634</name>
</gene>
<accession>A0AAD8HH03</accession>
<evidence type="ECO:0000313" key="3">
    <source>
        <dbReference type="Proteomes" id="UP001237642"/>
    </source>
</evidence>
<reference evidence="2" key="2">
    <citation type="submission" date="2023-05" db="EMBL/GenBank/DDBJ databases">
        <authorList>
            <person name="Schelkunov M.I."/>
        </authorList>
    </citation>
    <scope>NUCLEOTIDE SEQUENCE</scope>
    <source>
        <strain evidence="2">Hsosn_3</strain>
        <tissue evidence="2">Leaf</tissue>
    </source>
</reference>
<reference evidence="2" key="1">
    <citation type="submission" date="2023-02" db="EMBL/GenBank/DDBJ databases">
        <title>Genome of toxic invasive species Heracleum sosnowskyi carries increased number of genes despite the absence of recent whole-genome duplications.</title>
        <authorList>
            <person name="Schelkunov M."/>
            <person name="Shtratnikova V."/>
            <person name="Makarenko M."/>
            <person name="Klepikova A."/>
            <person name="Omelchenko D."/>
            <person name="Novikova G."/>
            <person name="Obukhova E."/>
            <person name="Bogdanov V."/>
            <person name="Penin A."/>
            <person name="Logacheva M."/>
        </authorList>
    </citation>
    <scope>NUCLEOTIDE SEQUENCE</scope>
    <source>
        <strain evidence="2">Hsosn_3</strain>
        <tissue evidence="2">Leaf</tissue>
    </source>
</reference>
<dbReference type="EMBL" id="JAUIZM010000009">
    <property type="protein sequence ID" value="KAK1366073.1"/>
    <property type="molecule type" value="Genomic_DNA"/>
</dbReference>
<protein>
    <submittedName>
        <fullName evidence="2">Uncharacterized protein</fullName>
    </submittedName>
</protein>
<sequence>MNLQQAMAGKPIRMTLFIGIVLLLLGDFNYAIITESPAPQPQPSEDLPSPMYGATPGSLQPQDCGPQCMGRCAKTAFKKPCNLFISLLKCKSGSFYHLIVVVDFDFDFDFDHPSTFHCSWQDLSEDLMLLALLDRSQLEPIF</sequence>
<dbReference type="AlphaFoldDB" id="A0AAD8HH03"/>
<keyword evidence="3" id="KW-1185">Reference proteome</keyword>
<dbReference type="Proteomes" id="UP001237642">
    <property type="component" value="Unassembled WGS sequence"/>
</dbReference>
<name>A0AAD8HH03_9APIA</name>
<evidence type="ECO:0000256" key="1">
    <source>
        <dbReference type="SAM" id="MobiDB-lite"/>
    </source>
</evidence>
<comment type="caution">
    <text evidence="2">The sequence shown here is derived from an EMBL/GenBank/DDBJ whole genome shotgun (WGS) entry which is preliminary data.</text>
</comment>